<dbReference type="InterPro" id="IPR036390">
    <property type="entry name" value="WH_DNA-bd_sf"/>
</dbReference>
<accession>A0A5Q6S029</accession>
<dbReference type="Gene3D" id="1.10.10.10">
    <property type="entry name" value="Winged helix-like DNA-binding domain superfamily/Winged helix DNA-binding domain"/>
    <property type="match status" value="1"/>
</dbReference>
<evidence type="ECO:0000313" key="3">
    <source>
        <dbReference type="Proteomes" id="UP000307768"/>
    </source>
</evidence>
<dbReference type="PROSITE" id="PS50995">
    <property type="entry name" value="HTH_MARR_2"/>
    <property type="match status" value="1"/>
</dbReference>
<dbReference type="GO" id="GO:0006950">
    <property type="term" value="P:response to stress"/>
    <property type="evidence" value="ECO:0007669"/>
    <property type="project" value="TreeGrafter"/>
</dbReference>
<dbReference type="PANTHER" id="PTHR33164">
    <property type="entry name" value="TRANSCRIPTIONAL REGULATOR, MARR FAMILY"/>
    <property type="match status" value="1"/>
</dbReference>
<gene>
    <name evidence="2" type="ORF">FE697_009035</name>
</gene>
<dbReference type="AlphaFoldDB" id="A0A5Q6S029"/>
<dbReference type="EMBL" id="VDFQ02000002">
    <property type="protein sequence ID" value="KAA1423708.1"/>
    <property type="molecule type" value="Genomic_DNA"/>
</dbReference>
<dbReference type="InterPro" id="IPR000835">
    <property type="entry name" value="HTH_MarR-typ"/>
</dbReference>
<reference evidence="2 3" key="1">
    <citation type="submission" date="2019-09" db="EMBL/GenBank/DDBJ databases">
        <title>Mumia zhuanghuii sp. nov. isolated from the intestinal contents of plateau pika (Ochotona curzoniae) in the Qinghai-Tibet plateau of China.</title>
        <authorList>
            <person name="Tian Z."/>
        </authorList>
    </citation>
    <scope>NUCLEOTIDE SEQUENCE [LARGE SCALE GENOMIC DNA]</scope>
    <source>
        <strain evidence="3">350</strain>
    </source>
</reference>
<dbReference type="GO" id="GO:0003700">
    <property type="term" value="F:DNA-binding transcription factor activity"/>
    <property type="evidence" value="ECO:0007669"/>
    <property type="project" value="InterPro"/>
</dbReference>
<feature type="domain" description="HTH marR-type" evidence="1">
    <location>
        <begin position="21"/>
        <end position="157"/>
    </location>
</feature>
<dbReference type="InterPro" id="IPR039422">
    <property type="entry name" value="MarR/SlyA-like"/>
</dbReference>
<dbReference type="Proteomes" id="UP000307768">
    <property type="component" value="Unassembled WGS sequence"/>
</dbReference>
<comment type="caution">
    <text evidence="2">The sequence shown here is derived from an EMBL/GenBank/DDBJ whole genome shotgun (WGS) entry which is preliminary data.</text>
</comment>
<dbReference type="SMART" id="SM00347">
    <property type="entry name" value="HTH_MARR"/>
    <property type="match status" value="1"/>
</dbReference>
<dbReference type="InterPro" id="IPR036388">
    <property type="entry name" value="WH-like_DNA-bd_sf"/>
</dbReference>
<dbReference type="Pfam" id="PF12802">
    <property type="entry name" value="MarR_2"/>
    <property type="match status" value="1"/>
</dbReference>
<evidence type="ECO:0000313" key="2">
    <source>
        <dbReference type="EMBL" id="KAA1423708.1"/>
    </source>
</evidence>
<dbReference type="SUPFAM" id="SSF46785">
    <property type="entry name" value="Winged helix' DNA-binding domain"/>
    <property type="match status" value="1"/>
</dbReference>
<organism evidence="2 3">
    <name type="scientific">Mumia zhuanghuii</name>
    <dbReference type="NCBI Taxonomy" id="2585211"/>
    <lineage>
        <taxon>Bacteria</taxon>
        <taxon>Bacillati</taxon>
        <taxon>Actinomycetota</taxon>
        <taxon>Actinomycetes</taxon>
        <taxon>Propionibacteriales</taxon>
        <taxon>Nocardioidaceae</taxon>
        <taxon>Mumia</taxon>
    </lineage>
</organism>
<protein>
    <submittedName>
        <fullName evidence="2">MarR family transcriptional regulator</fullName>
    </submittedName>
</protein>
<name>A0A5Q6S029_9ACTN</name>
<dbReference type="OrthoDB" id="3526267at2"/>
<dbReference type="PANTHER" id="PTHR33164:SF99">
    <property type="entry name" value="MARR FAMILY REGULATORY PROTEIN"/>
    <property type="match status" value="1"/>
</dbReference>
<proteinExistence type="predicted"/>
<sequence length="177" mass="19371">MTHQPPGRLDDVTATPTTDAGMDAWRAYAAAHERLVRHLAREITRETGLSDADYAVLDALVDVPGGRLRSRELRLALEWEKSRLSHQIRRMEQRGLLARETCEADGRSADVVITPEGRTTSARARAVREASLRSLVLETLGADRVEGLAQTASLLGARLARAAEEDPHCRAALAAED</sequence>
<evidence type="ECO:0000259" key="1">
    <source>
        <dbReference type="PROSITE" id="PS50995"/>
    </source>
</evidence>